<keyword evidence="2" id="KW-0479">Metal-binding</keyword>
<gene>
    <name evidence="11" type="primary">LOC115745910</name>
</gene>
<organism evidence="10 11">
    <name type="scientific">Rhodamnia argentea</name>
    <dbReference type="NCBI Taxonomy" id="178133"/>
    <lineage>
        <taxon>Eukaryota</taxon>
        <taxon>Viridiplantae</taxon>
        <taxon>Streptophyta</taxon>
        <taxon>Embryophyta</taxon>
        <taxon>Tracheophyta</taxon>
        <taxon>Spermatophyta</taxon>
        <taxon>Magnoliopsida</taxon>
        <taxon>eudicotyledons</taxon>
        <taxon>Gunneridae</taxon>
        <taxon>Pentapetalae</taxon>
        <taxon>rosids</taxon>
        <taxon>malvids</taxon>
        <taxon>Myrtales</taxon>
        <taxon>Myrtaceae</taxon>
        <taxon>Myrtoideae</taxon>
        <taxon>Myrteae</taxon>
        <taxon>Australasian group</taxon>
        <taxon>Rhodamnia</taxon>
    </lineage>
</organism>
<feature type="domain" description="N-acetyltransferase" evidence="9">
    <location>
        <begin position="317"/>
        <end position="483"/>
    </location>
</feature>
<dbReference type="KEGG" id="rarg:115745910"/>
<evidence type="ECO:0000259" key="8">
    <source>
        <dbReference type="PROSITE" id="PS50016"/>
    </source>
</evidence>
<dbReference type="PROSITE" id="PS51186">
    <property type="entry name" value="GNAT"/>
    <property type="match status" value="1"/>
</dbReference>
<feature type="compositionally biased region" description="Basic residues" evidence="7">
    <location>
        <begin position="48"/>
        <end position="57"/>
    </location>
</feature>
<dbReference type="AlphaFoldDB" id="A0A8B8PRI5"/>
<dbReference type="PROSITE" id="PS50016">
    <property type="entry name" value="ZF_PHD_2"/>
    <property type="match status" value="2"/>
</dbReference>
<dbReference type="PANTHER" id="PTHR46309:SF12">
    <property type="entry name" value="GB|AAC80581.1"/>
    <property type="match status" value="1"/>
</dbReference>
<keyword evidence="5" id="KW-0539">Nucleus</keyword>
<evidence type="ECO:0000256" key="1">
    <source>
        <dbReference type="ARBA" id="ARBA00004123"/>
    </source>
</evidence>
<dbReference type="InterPro" id="IPR016181">
    <property type="entry name" value="Acyl_CoA_acyltransferase"/>
</dbReference>
<dbReference type="Pfam" id="PF16135">
    <property type="entry name" value="TDBD"/>
    <property type="match status" value="1"/>
</dbReference>
<dbReference type="SUPFAM" id="SSF55729">
    <property type="entry name" value="Acyl-CoA N-acyltransferases (Nat)"/>
    <property type="match status" value="1"/>
</dbReference>
<accession>A0A8B8PRI5</accession>
<evidence type="ECO:0000313" key="11">
    <source>
        <dbReference type="RefSeq" id="XP_030537396.1"/>
    </source>
</evidence>
<evidence type="ECO:0000256" key="7">
    <source>
        <dbReference type="SAM" id="MobiDB-lite"/>
    </source>
</evidence>
<dbReference type="RefSeq" id="XP_030537396.1">
    <property type="nucleotide sequence ID" value="XM_030681536.2"/>
</dbReference>
<dbReference type="SMART" id="SM00249">
    <property type="entry name" value="PHD"/>
    <property type="match status" value="2"/>
</dbReference>
<dbReference type="CDD" id="cd04301">
    <property type="entry name" value="NAT_SF"/>
    <property type="match status" value="1"/>
</dbReference>
<evidence type="ECO:0000256" key="2">
    <source>
        <dbReference type="ARBA" id="ARBA00022723"/>
    </source>
</evidence>
<protein>
    <submittedName>
        <fullName evidence="11">Increased DNA methylation 1 isoform X1</fullName>
    </submittedName>
</protein>
<keyword evidence="3 6" id="KW-0863">Zinc-finger</keyword>
<dbReference type="InterPro" id="IPR056511">
    <property type="entry name" value="IDM1_C"/>
</dbReference>
<dbReference type="OrthoDB" id="1903104at2759"/>
<dbReference type="GO" id="GO:0016747">
    <property type="term" value="F:acyltransferase activity, transferring groups other than amino-acyl groups"/>
    <property type="evidence" value="ECO:0007669"/>
    <property type="project" value="InterPro"/>
</dbReference>
<proteinExistence type="predicted"/>
<feature type="domain" description="PHD-type" evidence="8">
    <location>
        <begin position="222"/>
        <end position="282"/>
    </location>
</feature>
<evidence type="ECO:0000256" key="3">
    <source>
        <dbReference type="ARBA" id="ARBA00022771"/>
    </source>
</evidence>
<dbReference type="GO" id="GO:0005634">
    <property type="term" value="C:nucleus"/>
    <property type="evidence" value="ECO:0007669"/>
    <property type="project" value="UniProtKB-SubCell"/>
</dbReference>
<evidence type="ECO:0000256" key="4">
    <source>
        <dbReference type="ARBA" id="ARBA00022833"/>
    </source>
</evidence>
<dbReference type="Gene3D" id="3.30.40.10">
    <property type="entry name" value="Zinc/RING finger domain, C3HC4 (zinc finger)"/>
    <property type="match status" value="2"/>
</dbReference>
<sequence length="605" mass="67971">MHCKSQTSSSPGQVSTNAMREGLTRCSGSLSKSGDDLETSQPSPTLVSRKRVRHMAPRLSQHHPKTILSWLMDNNVVLPRDKVFYRRRRHSRNLANGRLRRDGINCSCCGNVFTLNGFVNHAGGANITDMKPVATIFLGDGRSLLDCQLQAFRGKGMSRIMRQARSARTSSLHDIQNDYICSVCHYGGELILCDGCPSSFHKSCLGLKDVPDGNWFCPSCCCAICNRCKSREDAGCSADDHVLRCNQCERKYHIGCLRRTRGVTNLERDHKMNWFCSKMCKKVSVGLSELLEKPRRLGPDNLTWTLLKCVKPDYNGVNFLDDEAAAENYVRLNLALDVMHECFEPVKEPYTSSDLIEDLIFNRRSELNRVNFQGFYTVLLEKDDELITVATVRIYGGKVAEVPLVGTRFHYRRLGMCRILMDELEKRLKELGVETLVLPAVSSVLNTWTTSFGFKKMTDSERSQFLGYTFLDFQGTVMCQKRLVDITSADSNLPGGSWHNFEDDANHQLDEVDLVGSSAVFDILREDTTEGSETVAEGQSSSAVGSVVDHAKSSSWENFLLSEIMDDRQCGVEASSKLSNENALEVQSGEYSDGRLKCYQRRRKL</sequence>
<name>A0A8B8PRI5_9MYRT</name>
<dbReference type="PANTHER" id="PTHR46309">
    <property type="entry name" value="PHD FINGER PROTEIN 12"/>
    <property type="match status" value="1"/>
</dbReference>
<comment type="subcellular location">
    <subcellularLocation>
        <location evidence="1">Nucleus</location>
    </subcellularLocation>
</comment>
<dbReference type="Pfam" id="PF00628">
    <property type="entry name" value="PHD"/>
    <property type="match status" value="1"/>
</dbReference>
<reference evidence="11" key="1">
    <citation type="submission" date="2025-08" db="UniProtKB">
        <authorList>
            <consortium name="RefSeq"/>
        </authorList>
    </citation>
    <scope>IDENTIFICATION</scope>
    <source>
        <tissue evidence="11">Leaf</tissue>
    </source>
</reference>
<dbReference type="InterPro" id="IPR001965">
    <property type="entry name" value="Znf_PHD"/>
</dbReference>
<keyword evidence="4" id="KW-0862">Zinc</keyword>
<dbReference type="GO" id="GO:0008270">
    <property type="term" value="F:zinc ion binding"/>
    <property type="evidence" value="ECO:0007669"/>
    <property type="project" value="UniProtKB-KW"/>
</dbReference>
<dbReference type="GO" id="GO:0006357">
    <property type="term" value="P:regulation of transcription by RNA polymerase II"/>
    <property type="evidence" value="ECO:0007669"/>
    <property type="project" value="TreeGrafter"/>
</dbReference>
<dbReference type="GeneID" id="115745910"/>
<dbReference type="Pfam" id="PF23209">
    <property type="entry name" value="IDM1_C"/>
    <property type="match status" value="1"/>
</dbReference>
<evidence type="ECO:0000256" key="6">
    <source>
        <dbReference type="PROSITE-ProRule" id="PRU00146"/>
    </source>
</evidence>
<evidence type="ECO:0000313" key="10">
    <source>
        <dbReference type="Proteomes" id="UP000827889"/>
    </source>
</evidence>
<dbReference type="InterPro" id="IPR032308">
    <property type="entry name" value="TDBD"/>
</dbReference>
<dbReference type="Proteomes" id="UP000827889">
    <property type="component" value="Chromosome 6"/>
</dbReference>
<dbReference type="GO" id="GO:0003714">
    <property type="term" value="F:transcription corepressor activity"/>
    <property type="evidence" value="ECO:0007669"/>
    <property type="project" value="InterPro"/>
</dbReference>
<feature type="region of interest" description="Disordered" evidence="7">
    <location>
        <begin position="25"/>
        <end position="57"/>
    </location>
</feature>
<dbReference type="Gene3D" id="3.40.630.30">
    <property type="match status" value="1"/>
</dbReference>
<dbReference type="InterPro" id="IPR019787">
    <property type="entry name" value="Znf_PHD-finger"/>
</dbReference>
<evidence type="ECO:0000259" key="9">
    <source>
        <dbReference type="PROSITE" id="PS51186"/>
    </source>
</evidence>
<feature type="domain" description="PHD-type" evidence="8">
    <location>
        <begin position="178"/>
        <end position="223"/>
    </location>
</feature>
<dbReference type="SUPFAM" id="SSF57903">
    <property type="entry name" value="FYVE/PHD zinc finger"/>
    <property type="match status" value="1"/>
</dbReference>
<keyword evidence="10" id="KW-1185">Reference proteome</keyword>
<dbReference type="InterPro" id="IPR042163">
    <property type="entry name" value="PHF12"/>
</dbReference>
<dbReference type="InterPro" id="IPR000182">
    <property type="entry name" value="GNAT_dom"/>
</dbReference>
<dbReference type="InterPro" id="IPR013083">
    <property type="entry name" value="Znf_RING/FYVE/PHD"/>
</dbReference>
<dbReference type="InterPro" id="IPR011011">
    <property type="entry name" value="Znf_FYVE_PHD"/>
</dbReference>
<evidence type="ECO:0000256" key="5">
    <source>
        <dbReference type="ARBA" id="ARBA00023242"/>
    </source>
</evidence>